<sequence>MRVAVVGLGTMGAQVLWQLATRVGTGTEIVGYETYAPGHSRGAAGGETRLYRTLQYEDPGYAPIADLADELYEVLAAESGMQVREISGSLLMGDPGVPDMRAALSAVESSHREYRVLDRAESRKEFPQFDLDPGDLTIWDRDGGTIFPERTVYAAARAAEKAGAQIVRRARVTAMAQCDDGSVRITANGEDQVFDRVVAAPGAWTRVLFPELSGVFESRCLVSAWFLPQEPGHLAGVLPFIRMAPTYAYGLPYADRTAFKLGLGDSGDHIVENPDTAPHRVEERHLDGFRECIARFMPGLEDYPMRLGTYFESFTRSGYEWVGPHPAMSNVVLLAGFSGHGFKMAPAFGRIGAELALDGASTIDLGFLAAGAASDVTTEK</sequence>
<dbReference type="SUPFAM" id="SSF51905">
    <property type="entry name" value="FAD/NAD(P)-binding domain"/>
    <property type="match status" value="1"/>
</dbReference>
<keyword evidence="2" id="KW-0285">Flavoprotein</keyword>
<keyword evidence="3" id="KW-0274">FAD</keyword>
<dbReference type="Proteomes" id="UP001500755">
    <property type="component" value="Unassembled WGS sequence"/>
</dbReference>
<proteinExistence type="predicted"/>
<dbReference type="RefSeq" id="WP_344307459.1">
    <property type="nucleotide sequence ID" value="NZ_BAAANO010000008.1"/>
</dbReference>
<comment type="caution">
    <text evidence="6">The sequence shown here is derived from an EMBL/GenBank/DDBJ whole genome shotgun (WGS) entry which is preliminary data.</text>
</comment>
<dbReference type="Gene3D" id="3.30.9.10">
    <property type="entry name" value="D-Amino Acid Oxidase, subunit A, domain 2"/>
    <property type="match status" value="1"/>
</dbReference>
<evidence type="ECO:0000256" key="2">
    <source>
        <dbReference type="ARBA" id="ARBA00022630"/>
    </source>
</evidence>
<reference evidence="7" key="1">
    <citation type="journal article" date="2019" name="Int. J. Syst. Evol. Microbiol.">
        <title>The Global Catalogue of Microorganisms (GCM) 10K type strain sequencing project: providing services to taxonomists for standard genome sequencing and annotation.</title>
        <authorList>
            <consortium name="The Broad Institute Genomics Platform"/>
            <consortium name="The Broad Institute Genome Sequencing Center for Infectious Disease"/>
            <person name="Wu L."/>
            <person name="Ma J."/>
        </authorList>
    </citation>
    <scope>NUCLEOTIDE SEQUENCE [LARGE SCALE GENOMIC DNA]</scope>
    <source>
        <strain evidence="7">JCM 14546</strain>
    </source>
</reference>
<accession>A0ABP5ESU8</accession>
<feature type="domain" description="FAD dependent oxidoreductase" evidence="5">
    <location>
        <begin position="2"/>
        <end position="355"/>
    </location>
</feature>
<evidence type="ECO:0000259" key="5">
    <source>
        <dbReference type="Pfam" id="PF01266"/>
    </source>
</evidence>
<dbReference type="InterPro" id="IPR036188">
    <property type="entry name" value="FAD/NAD-bd_sf"/>
</dbReference>
<protein>
    <submittedName>
        <fullName evidence="6">N-methyl-L-tryptophan oxidase</fullName>
    </submittedName>
</protein>
<keyword evidence="4" id="KW-0560">Oxidoreductase</keyword>
<evidence type="ECO:0000256" key="4">
    <source>
        <dbReference type="ARBA" id="ARBA00023002"/>
    </source>
</evidence>
<gene>
    <name evidence="6" type="primary">solA_1</name>
    <name evidence="6" type="ORF">GCM10009755_09600</name>
</gene>
<evidence type="ECO:0000256" key="3">
    <source>
        <dbReference type="ARBA" id="ARBA00022827"/>
    </source>
</evidence>
<name>A0ABP5ESU8_9MICO</name>
<organism evidence="6 7">
    <name type="scientific">Brevibacterium samyangense</name>
    <dbReference type="NCBI Taxonomy" id="366888"/>
    <lineage>
        <taxon>Bacteria</taxon>
        <taxon>Bacillati</taxon>
        <taxon>Actinomycetota</taxon>
        <taxon>Actinomycetes</taxon>
        <taxon>Micrococcales</taxon>
        <taxon>Brevibacteriaceae</taxon>
        <taxon>Brevibacterium</taxon>
    </lineage>
</organism>
<dbReference type="Pfam" id="PF01266">
    <property type="entry name" value="DAO"/>
    <property type="match status" value="1"/>
</dbReference>
<evidence type="ECO:0000313" key="6">
    <source>
        <dbReference type="EMBL" id="GAA2002792.1"/>
    </source>
</evidence>
<dbReference type="InterPro" id="IPR006076">
    <property type="entry name" value="FAD-dep_OxRdtase"/>
</dbReference>
<dbReference type="EMBL" id="BAAANO010000008">
    <property type="protein sequence ID" value="GAA2002792.1"/>
    <property type="molecule type" value="Genomic_DNA"/>
</dbReference>
<dbReference type="PANTHER" id="PTHR10961:SF7">
    <property type="entry name" value="FAD DEPENDENT OXIDOREDUCTASE DOMAIN-CONTAINING PROTEIN"/>
    <property type="match status" value="1"/>
</dbReference>
<comment type="cofactor">
    <cofactor evidence="1">
        <name>FAD</name>
        <dbReference type="ChEBI" id="CHEBI:57692"/>
    </cofactor>
</comment>
<dbReference type="Gene3D" id="3.50.50.60">
    <property type="entry name" value="FAD/NAD(P)-binding domain"/>
    <property type="match status" value="1"/>
</dbReference>
<dbReference type="InterPro" id="IPR045170">
    <property type="entry name" value="MTOX"/>
</dbReference>
<evidence type="ECO:0000256" key="1">
    <source>
        <dbReference type="ARBA" id="ARBA00001974"/>
    </source>
</evidence>
<dbReference type="PANTHER" id="PTHR10961">
    <property type="entry name" value="PEROXISOMAL SARCOSINE OXIDASE"/>
    <property type="match status" value="1"/>
</dbReference>
<evidence type="ECO:0000313" key="7">
    <source>
        <dbReference type="Proteomes" id="UP001500755"/>
    </source>
</evidence>
<keyword evidence="7" id="KW-1185">Reference proteome</keyword>